<dbReference type="EMBL" id="JBAHYK010000321">
    <property type="protein sequence ID" value="KAL0575262.1"/>
    <property type="molecule type" value="Genomic_DNA"/>
</dbReference>
<protein>
    <submittedName>
        <fullName evidence="2">Transcription-associated protein 1</fullName>
    </submittedName>
</protein>
<name>A0ABR3FJN0_9AGAR</name>
<comment type="caution">
    <text evidence="2">The sequence shown here is derived from an EMBL/GenBank/DDBJ whole genome shotgun (WGS) entry which is preliminary data.</text>
</comment>
<feature type="region of interest" description="Disordered" evidence="1">
    <location>
        <begin position="17"/>
        <end position="47"/>
    </location>
</feature>
<evidence type="ECO:0000313" key="3">
    <source>
        <dbReference type="Proteomes" id="UP001465976"/>
    </source>
</evidence>
<sequence length="174" mass="19444">MFGCADDARCIVTPKSPLLSSRMGPDPPLSHLLSRGKSRSSVPDASRSDLNLSGVLARKKESRKRNLFFHIPATVSCCPNFHQYKSDSPYISFSDILDLHCQQAGDSREDPVLVSVEKVRKVRRESCQTNGRTLSKVDYLTLKKAHNDEVVADHGPELQRVVVADKIGQYDIHR</sequence>
<organism evidence="2 3">
    <name type="scientific">Marasmius crinis-equi</name>
    <dbReference type="NCBI Taxonomy" id="585013"/>
    <lineage>
        <taxon>Eukaryota</taxon>
        <taxon>Fungi</taxon>
        <taxon>Dikarya</taxon>
        <taxon>Basidiomycota</taxon>
        <taxon>Agaricomycotina</taxon>
        <taxon>Agaricomycetes</taxon>
        <taxon>Agaricomycetidae</taxon>
        <taxon>Agaricales</taxon>
        <taxon>Marasmiineae</taxon>
        <taxon>Marasmiaceae</taxon>
        <taxon>Marasmius</taxon>
    </lineage>
</organism>
<proteinExistence type="predicted"/>
<accession>A0ABR3FJN0</accession>
<reference evidence="2 3" key="1">
    <citation type="submission" date="2024-02" db="EMBL/GenBank/DDBJ databases">
        <title>A draft genome for the cacao thread blight pathogen Marasmius crinis-equi.</title>
        <authorList>
            <person name="Cohen S.P."/>
            <person name="Baruah I.K."/>
            <person name="Amoako-Attah I."/>
            <person name="Bukari Y."/>
            <person name="Meinhardt L.W."/>
            <person name="Bailey B.A."/>
        </authorList>
    </citation>
    <scope>NUCLEOTIDE SEQUENCE [LARGE SCALE GENOMIC DNA]</scope>
    <source>
        <strain evidence="2 3">GH-76</strain>
    </source>
</reference>
<gene>
    <name evidence="2" type="primary">TRA1_2</name>
    <name evidence="2" type="ORF">V5O48_006698</name>
</gene>
<evidence type="ECO:0000313" key="2">
    <source>
        <dbReference type="EMBL" id="KAL0575262.1"/>
    </source>
</evidence>
<evidence type="ECO:0000256" key="1">
    <source>
        <dbReference type="SAM" id="MobiDB-lite"/>
    </source>
</evidence>
<dbReference type="Proteomes" id="UP001465976">
    <property type="component" value="Unassembled WGS sequence"/>
</dbReference>
<keyword evidence="3" id="KW-1185">Reference proteome</keyword>